<organism evidence="1 2">
    <name type="scientific">Manihot esculenta</name>
    <name type="common">Cassava</name>
    <name type="synonym">Jatropha manihot</name>
    <dbReference type="NCBI Taxonomy" id="3983"/>
    <lineage>
        <taxon>Eukaryota</taxon>
        <taxon>Viridiplantae</taxon>
        <taxon>Streptophyta</taxon>
        <taxon>Embryophyta</taxon>
        <taxon>Tracheophyta</taxon>
        <taxon>Spermatophyta</taxon>
        <taxon>Magnoliopsida</taxon>
        <taxon>eudicotyledons</taxon>
        <taxon>Gunneridae</taxon>
        <taxon>Pentapetalae</taxon>
        <taxon>rosids</taxon>
        <taxon>fabids</taxon>
        <taxon>Malpighiales</taxon>
        <taxon>Euphorbiaceae</taxon>
        <taxon>Crotonoideae</taxon>
        <taxon>Manihoteae</taxon>
        <taxon>Manihot</taxon>
    </lineage>
</organism>
<sequence>MTLVTAPLVGFTFRTWNRAVRIAFGAKMKLGFVEGIVSAPSKKSKDYEQWKRCDFMVTSWILNSISKELVDGFVYTASGRDLWLEISKRFGECNGLMVHELHRKISPIAQENASVSDKLGSMETLPACTCGASRAIAKITNRNKFMQFLMGLNEVFGSVRDQNLRMDPLPTEVLKAINDNSKSLVLLSRSHSRNQTRFRKLDTKKAHCTHCNMDGHTREGCFKLIGYPDWFKSKNRTETHLVRGSKDTKMAILPFPKSQTLASKPFDLIHIDIWGPYKTNSIIGARFFLTIVDDYSKAV</sequence>
<reference evidence="2" key="1">
    <citation type="journal article" date="2016" name="Nat. Biotechnol.">
        <title>Sequencing wild and cultivated cassava and related species reveals extensive interspecific hybridization and genetic diversity.</title>
        <authorList>
            <person name="Bredeson J.V."/>
            <person name="Lyons J.B."/>
            <person name="Prochnik S.E."/>
            <person name="Wu G.A."/>
            <person name="Ha C.M."/>
            <person name="Edsinger-Gonzales E."/>
            <person name="Grimwood J."/>
            <person name="Schmutz J."/>
            <person name="Rabbi I.Y."/>
            <person name="Egesi C."/>
            <person name="Nauluvula P."/>
            <person name="Lebot V."/>
            <person name="Ndunguru J."/>
            <person name="Mkamilo G."/>
            <person name="Bart R.S."/>
            <person name="Setter T.L."/>
            <person name="Gleadow R.M."/>
            <person name="Kulakow P."/>
            <person name="Ferguson M.E."/>
            <person name="Rounsley S."/>
            <person name="Rokhsar D.S."/>
        </authorList>
    </citation>
    <scope>NUCLEOTIDE SEQUENCE [LARGE SCALE GENOMIC DNA]</scope>
    <source>
        <strain evidence="2">cv. AM560-2</strain>
    </source>
</reference>
<comment type="caution">
    <text evidence="1">The sequence shown here is derived from an EMBL/GenBank/DDBJ whole genome shotgun (WGS) entry which is preliminary data.</text>
</comment>
<protein>
    <submittedName>
        <fullName evidence="1">Uncharacterized protein</fullName>
    </submittedName>
</protein>
<gene>
    <name evidence="1" type="ORF">MANES_12G143950v8</name>
</gene>
<proteinExistence type="predicted"/>
<keyword evidence="2" id="KW-1185">Reference proteome</keyword>
<evidence type="ECO:0000313" key="1">
    <source>
        <dbReference type="EMBL" id="KAG8642932.1"/>
    </source>
</evidence>
<accession>A0ACB7GRC0</accession>
<dbReference type="Proteomes" id="UP000091857">
    <property type="component" value="Chromosome 12"/>
</dbReference>
<dbReference type="EMBL" id="CM004398">
    <property type="protein sequence ID" value="KAG8642932.1"/>
    <property type="molecule type" value="Genomic_DNA"/>
</dbReference>
<evidence type="ECO:0000313" key="2">
    <source>
        <dbReference type="Proteomes" id="UP000091857"/>
    </source>
</evidence>
<name>A0ACB7GRC0_MANES</name>